<name>A0A1H2RXS8_9RHOB</name>
<keyword evidence="1" id="KW-0732">Signal</keyword>
<dbReference type="STRING" id="670155.SAMN04488001_0633"/>
<dbReference type="EMBL" id="FNOI01000001">
    <property type="protein sequence ID" value="SDW23960.1"/>
    <property type="molecule type" value="Genomic_DNA"/>
</dbReference>
<dbReference type="PROSITE" id="PS51257">
    <property type="entry name" value="PROKAR_LIPOPROTEIN"/>
    <property type="match status" value="1"/>
</dbReference>
<protein>
    <recommendedName>
        <fullName evidence="4">Lipoprotein</fullName>
    </recommendedName>
</protein>
<evidence type="ECO:0008006" key="4">
    <source>
        <dbReference type="Google" id="ProtNLM"/>
    </source>
</evidence>
<evidence type="ECO:0000256" key="1">
    <source>
        <dbReference type="SAM" id="SignalP"/>
    </source>
</evidence>
<evidence type="ECO:0000313" key="3">
    <source>
        <dbReference type="Proteomes" id="UP000199441"/>
    </source>
</evidence>
<accession>A0A1H2RXS8</accession>
<dbReference type="Proteomes" id="UP000199441">
    <property type="component" value="Unassembled WGS sequence"/>
</dbReference>
<evidence type="ECO:0000313" key="2">
    <source>
        <dbReference type="EMBL" id="SDW23960.1"/>
    </source>
</evidence>
<gene>
    <name evidence="2" type="ORF">SAMN04488001_0633</name>
</gene>
<feature type="chain" id="PRO_5011541352" description="Lipoprotein" evidence="1">
    <location>
        <begin position="21"/>
        <end position="114"/>
    </location>
</feature>
<proteinExistence type="predicted"/>
<reference evidence="3" key="1">
    <citation type="submission" date="2016-10" db="EMBL/GenBank/DDBJ databases">
        <authorList>
            <person name="Varghese N."/>
            <person name="Submissions S."/>
        </authorList>
    </citation>
    <scope>NUCLEOTIDE SEQUENCE [LARGE SCALE GENOMIC DNA]</scope>
    <source>
        <strain evidence="3">DSM 26922</strain>
    </source>
</reference>
<sequence length="114" mass="11853">MMRAVALIPAAALLAACVPASPVAEKPKGPPIEIVEAVRAADTSRIVLRYKDGAAIPAADENRAVIRAMEIACKEGESAIPDTRTRADGLLTVKVFCVAVLQSDQVVDGSGLKT</sequence>
<keyword evidence="3" id="KW-1185">Reference proteome</keyword>
<feature type="signal peptide" evidence="1">
    <location>
        <begin position="1"/>
        <end position="20"/>
    </location>
</feature>
<dbReference type="AlphaFoldDB" id="A0A1H2RXS8"/>
<organism evidence="2 3">
    <name type="scientific">Litoreibacter albidus</name>
    <dbReference type="NCBI Taxonomy" id="670155"/>
    <lineage>
        <taxon>Bacteria</taxon>
        <taxon>Pseudomonadati</taxon>
        <taxon>Pseudomonadota</taxon>
        <taxon>Alphaproteobacteria</taxon>
        <taxon>Rhodobacterales</taxon>
        <taxon>Roseobacteraceae</taxon>
        <taxon>Litoreibacter</taxon>
    </lineage>
</organism>